<dbReference type="AlphaFoldDB" id="A0A0M1VVZ1"/>
<sequence>MQRLGGFLITKLKQLHSRSLAQCISEQGIDAFSGEQGKILFILWQKDKVTQKELASETGLAKNTITVMLEKMEKNDLIRRITDENDKRKSLVILTDYAKSLKKCSDKISDEMTKKMYRGFSEEEIDKFEEYLHRIIKNFEERRKVISDDKSINKIINRRF</sequence>
<dbReference type="SUPFAM" id="SSF46785">
    <property type="entry name" value="Winged helix' DNA-binding domain"/>
    <property type="match status" value="1"/>
</dbReference>
<keyword evidence="1" id="KW-0805">Transcription regulation</keyword>
<organism evidence="5 6">
    <name type="scientific">Fusobacterium vincentii 4_1_13</name>
    <dbReference type="NCBI Taxonomy" id="469606"/>
    <lineage>
        <taxon>Bacteria</taxon>
        <taxon>Fusobacteriati</taxon>
        <taxon>Fusobacteriota</taxon>
        <taxon>Fusobacteriia</taxon>
        <taxon>Fusobacteriales</taxon>
        <taxon>Fusobacteriaceae</taxon>
        <taxon>Fusobacterium</taxon>
    </lineage>
</organism>
<name>A0A0M1VVZ1_FUSVC</name>
<dbReference type="EMBL" id="ACDE02000003">
    <property type="protein sequence ID" value="EEO40811.1"/>
    <property type="molecule type" value="Genomic_DNA"/>
</dbReference>
<evidence type="ECO:0000256" key="1">
    <source>
        <dbReference type="ARBA" id="ARBA00023015"/>
    </source>
</evidence>
<dbReference type="GeneID" id="79799396"/>
<dbReference type="InterPro" id="IPR036388">
    <property type="entry name" value="WH-like_DNA-bd_sf"/>
</dbReference>
<evidence type="ECO:0000313" key="6">
    <source>
        <dbReference type="Proteomes" id="UP000004925"/>
    </source>
</evidence>
<reference evidence="5 6" key="1">
    <citation type="submission" date="2011-10" db="EMBL/GenBank/DDBJ databases">
        <title>The Genome Sequence of Fusobacterium sp. 4_1_13.</title>
        <authorList>
            <consortium name="The Broad Institute Genome Sequencing Platform"/>
            <person name="Earl A."/>
            <person name="Ward D."/>
            <person name="Feldgarden M."/>
            <person name="Gevers D."/>
            <person name="Strauss J."/>
            <person name="Ambrose C."/>
            <person name="Allen-Vercoe E."/>
            <person name="Young S.K."/>
            <person name="Zeng Q."/>
            <person name="Gargeya S."/>
            <person name="Fitzgerald M."/>
            <person name="Haas B."/>
            <person name="Abouelleil A."/>
            <person name="Alvarado L."/>
            <person name="Arachchi H.M."/>
            <person name="Berlin A."/>
            <person name="Brown A."/>
            <person name="Chapman S.B."/>
            <person name="Chen Z."/>
            <person name="Dunbar C."/>
            <person name="Freedman E."/>
            <person name="Gearin G."/>
            <person name="Goldberg J."/>
            <person name="Griggs A."/>
            <person name="Gujja S."/>
            <person name="Heiman D."/>
            <person name="Howarth C."/>
            <person name="Larson L."/>
            <person name="Lui A."/>
            <person name="MacDonald P.J."/>
            <person name="Montmayeur A."/>
            <person name="Murphy C."/>
            <person name="Neiman D."/>
            <person name="Pearson M."/>
            <person name="Priest M."/>
            <person name="Roberts A."/>
            <person name="Saif S."/>
            <person name="Shea T."/>
            <person name="Shenoy N."/>
            <person name="Sisk P."/>
            <person name="Stolte C."/>
            <person name="Sykes S."/>
            <person name="Wortman J."/>
            <person name="Nusbaum C."/>
            <person name="Birren B."/>
        </authorList>
    </citation>
    <scope>NUCLEOTIDE SEQUENCE [LARGE SCALE GENOMIC DNA]</scope>
    <source>
        <strain evidence="5 6">4_1_13</strain>
    </source>
</reference>
<evidence type="ECO:0000256" key="2">
    <source>
        <dbReference type="ARBA" id="ARBA00023125"/>
    </source>
</evidence>
<dbReference type="HOGENOM" id="CLU_083287_18_3_0"/>
<proteinExistence type="predicted"/>
<evidence type="ECO:0000256" key="3">
    <source>
        <dbReference type="ARBA" id="ARBA00023163"/>
    </source>
</evidence>
<dbReference type="eggNOG" id="COG1846">
    <property type="taxonomic scope" value="Bacteria"/>
</dbReference>
<keyword evidence="2" id="KW-0238">DNA-binding</keyword>
<dbReference type="Pfam" id="PF01047">
    <property type="entry name" value="MarR"/>
    <property type="match status" value="1"/>
</dbReference>
<evidence type="ECO:0000313" key="5">
    <source>
        <dbReference type="EMBL" id="EEO40811.1"/>
    </source>
</evidence>
<dbReference type="InterPro" id="IPR000835">
    <property type="entry name" value="HTH_MarR-typ"/>
</dbReference>
<dbReference type="PANTHER" id="PTHR42756">
    <property type="entry name" value="TRANSCRIPTIONAL REGULATOR, MARR"/>
    <property type="match status" value="1"/>
</dbReference>
<dbReference type="PANTHER" id="PTHR42756:SF1">
    <property type="entry name" value="TRANSCRIPTIONAL REPRESSOR OF EMRAB OPERON"/>
    <property type="match status" value="1"/>
</dbReference>
<accession>A0A0M1VVZ1</accession>
<dbReference type="PROSITE" id="PS50995">
    <property type="entry name" value="HTH_MARR_2"/>
    <property type="match status" value="1"/>
</dbReference>
<dbReference type="SMART" id="SM00347">
    <property type="entry name" value="HTH_MARR"/>
    <property type="match status" value="1"/>
</dbReference>
<dbReference type="InterPro" id="IPR036390">
    <property type="entry name" value="WH_DNA-bd_sf"/>
</dbReference>
<protein>
    <recommendedName>
        <fullName evidence="4">HTH marR-type domain-containing protein</fullName>
    </recommendedName>
</protein>
<keyword evidence="3" id="KW-0804">Transcription</keyword>
<dbReference type="Gene3D" id="1.10.10.10">
    <property type="entry name" value="Winged helix-like DNA-binding domain superfamily/Winged helix DNA-binding domain"/>
    <property type="match status" value="1"/>
</dbReference>
<dbReference type="RefSeq" id="WP_005888975.1">
    <property type="nucleotide sequence ID" value="NZ_KQ235733.1"/>
</dbReference>
<dbReference type="GO" id="GO:0003700">
    <property type="term" value="F:DNA-binding transcription factor activity"/>
    <property type="evidence" value="ECO:0007669"/>
    <property type="project" value="InterPro"/>
</dbReference>
<comment type="caution">
    <text evidence="5">The sequence shown here is derived from an EMBL/GenBank/DDBJ whole genome shotgun (WGS) entry which is preliminary data.</text>
</comment>
<gene>
    <name evidence="5" type="ORF">FSCG_01524</name>
</gene>
<dbReference type="PRINTS" id="PR00598">
    <property type="entry name" value="HTHMARR"/>
</dbReference>
<feature type="domain" description="HTH marR-type" evidence="4">
    <location>
        <begin position="1"/>
        <end position="137"/>
    </location>
</feature>
<dbReference type="Proteomes" id="UP000004925">
    <property type="component" value="Unassembled WGS sequence"/>
</dbReference>
<dbReference type="GO" id="GO:0003677">
    <property type="term" value="F:DNA binding"/>
    <property type="evidence" value="ECO:0007669"/>
    <property type="project" value="UniProtKB-KW"/>
</dbReference>
<evidence type="ECO:0000259" key="4">
    <source>
        <dbReference type="PROSITE" id="PS50995"/>
    </source>
</evidence>